<organism evidence="1 2">
    <name type="scientific">Paenibacillus macquariensis</name>
    <dbReference type="NCBI Taxonomy" id="948756"/>
    <lineage>
        <taxon>Bacteria</taxon>
        <taxon>Bacillati</taxon>
        <taxon>Bacillota</taxon>
        <taxon>Bacilli</taxon>
        <taxon>Bacillales</taxon>
        <taxon>Paenibacillaceae</taxon>
        <taxon>Paenibacillus</taxon>
    </lineage>
</organism>
<evidence type="ECO:0000313" key="1">
    <source>
        <dbReference type="EMBL" id="SIR11945.1"/>
    </source>
</evidence>
<dbReference type="Proteomes" id="UP000186666">
    <property type="component" value="Unassembled WGS sequence"/>
</dbReference>
<protein>
    <submittedName>
        <fullName evidence="1">Uncharacterized protein</fullName>
    </submittedName>
</protein>
<gene>
    <name evidence="1" type="ORF">SAMN05421578_107126</name>
</gene>
<dbReference type="RefSeq" id="WP_169810319.1">
    <property type="nucleotide sequence ID" value="NZ_FTNK01000007.1"/>
</dbReference>
<keyword evidence="2" id="KW-1185">Reference proteome</keyword>
<evidence type="ECO:0000313" key="2">
    <source>
        <dbReference type="Proteomes" id="UP000186666"/>
    </source>
</evidence>
<reference evidence="1 2" key="1">
    <citation type="submission" date="2017-01" db="EMBL/GenBank/DDBJ databases">
        <authorList>
            <person name="Varghese N."/>
            <person name="Submissions S."/>
        </authorList>
    </citation>
    <scope>NUCLEOTIDE SEQUENCE [LARGE SCALE GENOMIC DNA]</scope>
    <source>
        <strain evidence="1 2">ATCC 23464</strain>
    </source>
</reference>
<sequence length="55" mass="6008">MKKGIEISGAIFAADGDVDHDDFLDKFIEFVEANGWEFGGGSKQIDEEGNDIKSN</sequence>
<name>A0ABY1K1C0_9BACL</name>
<dbReference type="EMBL" id="FTNK01000007">
    <property type="protein sequence ID" value="SIR11945.1"/>
    <property type="molecule type" value="Genomic_DNA"/>
</dbReference>
<accession>A0ABY1K1C0</accession>
<proteinExistence type="predicted"/>
<comment type="caution">
    <text evidence="1">The sequence shown here is derived from an EMBL/GenBank/DDBJ whole genome shotgun (WGS) entry which is preliminary data.</text>
</comment>